<accession>E0Y0M7</accession>
<dbReference type="Pfam" id="PF04205">
    <property type="entry name" value="FMN_bind"/>
    <property type="match status" value="1"/>
</dbReference>
<gene>
    <name evidence="16" type="primary">nqrC</name>
</gene>
<evidence type="ECO:0000256" key="3">
    <source>
        <dbReference type="ARBA" id="ARBA00022519"/>
    </source>
</evidence>
<evidence type="ECO:0000256" key="8">
    <source>
        <dbReference type="ARBA" id="ARBA00022967"/>
    </source>
</evidence>
<comment type="caution">
    <text evidence="16">Lacks conserved residue(s) required for the propagation of feature annotation.</text>
</comment>
<keyword evidence="7 16" id="KW-0812">Transmembrane</keyword>
<name>E0Y0M7_9SPHI</name>
<evidence type="ECO:0000256" key="9">
    <source>
        <dbReference type="ARBA" id="ARBA00022989"/>
    </source>
</evidence>
<evidence type="ECO:0000256" key="1">
    <source>
        <dbReference type="ARBA" id="ARBA00022448"/>
    </source>
</evidence>
<dbReference type="InterPro" id="IPR010204">
    <property type="entry name" value="NqrC"/>
</dbReference>
<reference evidence="19" key="1">
    <citation type="journal article" date="2011" name="Environ. Microbiol.">
        <title>Time-series analyses of Monterey Bay coastal microbial picoplankton using a 'genome proxy' microarray.</title>
        <authorList>
            <person name="Rich V.I."/>
            <person name="Pham V.D."/>
            <person name="Eppley J."/>
            <person name="Shi Y."/>
            <person name="DeLong E.F."/>
        </authorList>
    </citation>
    <scope>NUCLEOTIDE SEQUENCE</scope>
</reference>
<keyword evidence="6 16" id="KW-0288">FMN</keyword>
<evidence type="ECO:0000256" key="4">
    <source>
        <dbReference type="ARBA" id="ARBA00022553"/>
    </source>
</evidence>
<sequence>MNVNSNAYTYTFAIVMVVLVAVLLAGASLGLKSKQENNVKQEKMQSILASVGVNVDRSEAQANYDEVIKEVLTIKGGEVVSTDREIGFNVDMAGAIKADNMDREVPMYVANKGGENYYIIPLRGKGLWGPVWGFVSLESDGNTVVGANFGHKSETPGLGAEITTPIFTDQFPGKKISEAGLFQSISVVKQGTSAGDYMVDGISGGTITSNGVNDMLADCLAPYAEYFKNI</sequence>
<organism evidence="19">
    <name type="scientific">uncultured Sphingobacterium sp. EB080_L08E11</name>
    <dbReference type="NCBI Taxonomy" id="710992"/>
    <lineage>
        <taxon>Bacteria</taxon>
        <taxon>Pseudomonadati</taxon>
        <taxon>Bacteroidota</taxon>
        <taxon>Sphingobacteriia</taxon>
        <taxon>Sphingobacteriales</taxon>
        <taxon>Sphingobacteriaceae</taxon>
        <taxon>Sphingobacterium</taxon>
        <taxon>environmental samples</taxon>
    </lineage>
</organism>
<evidence type="ECO:0000256" key="16">
    <source>
        <dbReference type="HAMAP-Rule" id="MF_00427"/>
    </source>
</evidence>
<dbReference type="HAMAP" id="MF_00427">
    <property type="entry name" value="NqrC"/>
    <property type="match status" value="1"/>
</dbReference>
<keyword evidence="13 16" id="KW-0830">Ubiquinone</keyword>
<keyword evidence="11 16" id="KW-0915">Sodium</keyword>
<dbReference type="PANTHER" id="PTHR37838:SF1">
    <property type="entry name" value="NA(+)-TRANSLOCATING NADH-QUINONE REDUCTASE SUBUNIT C"/>
    <property type="match status" value="1"/>
</dbReference>
<dbReference type="PIRSF" id="PIRSF009437">
    <property type="entry name" value="NQR-1_subunit_C"/>
    <property type="match status" value="1"/>
</dbReference>
<evidence type="ECO:0000256" key="15">
    <source>
        <dbReference type="ARBA" id="ARBA00023201"/>
    </source>
</evidence>
<dbReference type="AlphaFoldDB" id="E0Y0M7"/>
<dbReference type="SMART" id="SM00900">
    <property type="entry name" value="FMN_bind"/>
    <property type="match status" value="1"/>
</dbReference>
<evidence type="ECO:0000259" key="18">
    <source>
        <dbReference type="SMART" id="SM00900"/>
    </source>
</evidence>
<dbReference type="InterPro" id="IPR007329">
    <property type="entry name" value="FMN-bd"/>
</dbReference>
<feature type="transmembrane region" description="Helical" evidence="16">
    <location>
        <begin position="12"/>
        <end position="31"/>
    </location>
</feature>
<dbReference type="GO" id="GO:0010181">
    <property type="term" value="F:FMN binding"/>
    <property type="evidence" value="ECO:0007669"/>
    <property type="project" value="UniProtKB-UniRule"/>
</dbReference>
<keyword evidence="8 16" id="KW-1278">Translocase</keyword>
<feature type="domain" description="FMN-binding" evidence="18">
    <location>
        <begin position="126"/>
        <end position="223"/>
    </location>
</feature>
<keyword evidence="14 16" id="KW-0472">Membrane</keyword>
<evidence type="ECO:0000256" key="11">
    <source>
        <dbReference type="ARBA" id="ARBA00023053"/>
    </source>
</evidence>
<evidence type="ECO:0000256" key="6">
    <source>
        <dbReference type="ARBA" id="ARBA00022643"/>
    </source>
</evidence>
<proteinExistence type="inferred from homology"/>
<evidence type="ECO:0000313" key="19">
    <source>
        <dbReference type="EMBL" id="ADI20218.1"/>
    </source>
</evidence>
<evidence type="ECO:0000256" key="12">
    <source>
        <dbReference type="ARBA" id="ARBA00023065"/>
    </source>
</evidence>
<dbReference type="NCBIfam" id="TIGR01938">
    <property type="entry name" value="nqrC"/>
    <property type="match status" value="1"/>
</dbReference>
<keyword evidence="10 16" id="KW-0520">NAD</keyword>
<protein>
    <recommendedName>
        <fullName evidence="16 17">Na(+)-translocating NADH-quinone reductase subunit C</fullName>
        <shortName evidence="16 17">Na(+)-NQR subunit C</shortName>
        <shortName evidence="16 17">Na(+)-translocating NQR subunit C</shortName>
        <ecNumber evidence="16 17">7.2.1.1</ecNumber>
    </recommendedName>
    <alternativeName>
        <fullName evidence="16 17">NQR complex subunit C</fullName>
    </alternativeName>
    <alternativeName>
        <fullName evidence="16 17">NQR-1 subunit C</fullName>
    </alternativeName>
</protein>
<evidence type="ECO:0000256" key="5">
    <source>
        <dbReference type="ARBA" id="ARBA00022630"/>
    </source>
</evidence>
<keyword evidence="15 16" id="KW-0739">Sodium transport</keyword>
<dbReference type="GO" id="GO:0006814">
    <property type="term" value="P:sodium ion transport"/>
    <property type="evidence" value="ECO:0007669"/>
    <property type="project" value="UniProtKB-UniRule"/>
</dbReference>
<keyword evidence="9 16" id="KW-1133">Transmembrane helix</keyword>
<keyword evidence="2 16" id="KW-1003">Cell membrane</keyword>
<evidence type="ECO:0000256" key="7">
    <source>
        <dbReference type="ARBA" id="ARBA00022692"/>
    </source>
</evidence>
<comment type="cofactor">
    <cofactor evidence="16 17">
        <name>FMN</name>
        <dbReference type="ChEBI" id="CHEBI:58210"/>
    </cofactor>
</comment>
<dbReference type="GO" id="GO:0005886">
    <property type="term" value="C:plasma membrane"/>
    <property type="evidence" value="ECO:0007669"/>
    <property type="project" value="UniProtKB-SubCell"/>
</dbReference>
<keyword evidence="4 16" id="KW-0597">Phosphoprotein</keyword>
<evidence type="ECO:0000256" key="14">
    <source>
        <dbReference type="ARBA" id="ARBA00023136"/>
    </source>
</evidence>
<keyword evidence="1 16" id="KW-0813">Transport</keyword>
<keyword evidence="12 16" id="KW-0406">Ion transport</keyword>
<keyword evidence="5 16" id="KW-0285">Flavoprotein</keyword>
<comment type="subunit">
    <text evidence="16 17">Composed of six subunits; NqrA, NqrB, NqrC, NqrD, NqrE and NqrF.</text>
</comment>
<dbReference type="GO" id="GO:0016655">
    <property type="term" value="F:oxidoreductase activity, acting on NAD(P)H, quinone or similar compound as acceptor"/>
    <property type="evidence" value="ECO:0007669"/>
    <property type="project" value="UniProtKB-UniRule"/>
</dbReference>
<evidence type="ECO:0000256" key="2">
    <source>
        <dbReference type="ARBA" id="ARBA00022475"/>
    </source>
</evidence>
<comment type="catalytic activity">
    <reaction evidence="16 17">
        <text>a ubiquinone + n Na(+)(in) + NADH + H(+) = a ubiquinol + n Na(+)(out) + NAD(+)</text>
        <dbReference type="Rhea" id="RHEA:47748"/>
        <dbReference type="Rhea" id="RHEA-COMP:9565"/>
        <dbReference type="Rhea" id="RHEA-COMP:9566"/>
        <dbReference type="ChEBI" id="CHEBI:15378"/>
        <dbReference type="ChEBI" id="CHEBI:16389"/>
        <dbReference type="ChEBI" id="CHEBI:17976"/>
        <dbReference type="ChEBI" id="CHEBI:29101"/>
        <dbReference type="ChEBI" id="CHEBI:57540"/>
        <dbReference type="ChEBI" id="CHEBI:57945"/>
        <dbReference type="EC" id="7.2.1.1"/>
    </reaction>
</comment>
<evidence type="ECO:0000256" key="10">
    <source>
        <dbReference type="ARBA" id="ARBA00023027"/>
    </source>
</evidence>
<comment type="subcellular location">
    <subcellularLocation>
        <location evidence="16">Cell membrane</location>
        <topology evidence="16">Single-pass membrane protein</topology>
    </subcellularLocation>
</comment>
<keyword evidence="3" id="KW-0997">Cell inner membrane</keyword>
<dbReference type="EC" id="7.2.1.1" evidence="16 17"/>
<dbReference type="PANTHER" id="PTHR37838">
    <property type="entry name" value="NA(+)-TRANSLOCATING NADH-QUINONE REDUCTASE SUBUNIT C"/>
    <property type="match status" value="1"/>
</dbReference>
<dbReference type="EMBL" id="GU474939">
    <property type="protein sequence ID" value="ADI20218.1"/>
    <property type="molecule type" value="Genomic_DNA"/>
</dbReference>
<comment type="similarity">
    <text evidence="16 17">Belongs to the NqrC family.</text>
</comment>
<evidence type="ECO:0000256" key="17">
    <source>
        <dbReference type="PIRNR" id="PIRNR009437"/>
    </source>
</evidence>
<evidence type="ECO:0000256" key="13">
    <source>
        <dbReference type="ARBA" id="ARBA00023075"/>
    </source>
</evidence>
<comment type="function">
    <text evidence="16">NQR complex catalyzes the reduction of ubiquinone-1 to ubiquinol by two successive reactions, coupled with the transport of Na(+) ions from the cytoplasm to the periplasm. NqrA to NqrE are probably involved in the second step, the conversion of ubisemiquinone to ubiquinol.</text>
</comment>
<feature type="modified residue" description="FMN phosphoryl threonine" evidence="16">
    <location>
        <position position="206"/>
    </location>
</feature>